<keyword evidence="3" id="KW-0378">Hydrolase</keyword>
<dbReference type="GO" id="GO:0019695">
    <property type="term" value="P:choline metabolic process"/>
    <property type="evidence" value="ECO:0007669"/>
    <property type="project" value="TreeGrafter"/>
</dbReference>
<dbReference type="ESTHER" id="parti-a0a0n5a6m4">
    <property type="family name" value="Cholinesterase-like"/>
</dbReference>
<evidence type="ECO:0000259" key="6">
    <source>
        <dbReference type="Pfam" id="PF00135"/>
    </source>
</evidence>
<sequence>MYKIIILTILTFSLSSCQQTTRVSTNHGILIGKKSDIYRHITEFLGVPFAEPPVGDLRFQPPVELNSTAYGNGFEAVKRANTCFYNRINNGFRGVDEWNPLSLPMSEDCLQLNMWVPKRKSGAVLIFIFGRGYHAGSPSIPFNDGNSLALNTKAIVITINYRLGAFGFSYLEGKIPGNIGLLDQQMALKWIYKNIEYFGGNRNLITIFGHGTGGSSVTAHLFSKESERYFSRAIALSGTIENKWSSEKNDVIEDNFRKLMEILNCTEGNDDDKIECMKVKDPKNIVQGSLKISNPKQSKFVGPFLAVEEDDVFFKGNVKMKLRNKDMKQRVSLMIGHAAGDAAYYLPQYLKGDLYNCQLNPKIDMEAEVNQCNMNETNLRNAIRLVRDDYGINDEEFIDEVIAIYDPIYRYYENKYRRIVIRFYTDILFSCDIVNFGKKVANYIKKKKYYYVMNKRSTYNPWPLWMGPTHTYELMYLFGHSYNFPEKYNNSDRHDEKCYSFKIMRILKKFAETGETFINWRSFVRSYMNAAVLNENLEFSKISRRRNVDTKTCRKIQYLLNKYK</sequence>
<feature type="chain" id="PRO_5005892747" evidence="5">
    <location>
        <begin position="18"/>
        <end position="564"/>
    </location>
</feature>
<evidence type="ECO:0000313" key="7">
    <source>
        <dbReference type="Proteomes" id="UP000038045"/>
    </source>
</evidence>
<dbReference type="Gene3D" id="3.40.50.1820">
    <property type="entry name" value="alpha/beta hydrolase"/>
    <property type="match status" value="1"/>
</dbReference>
<dbReference type="InterPro" id="IPR000997">
    <property type="entry name" value="Cholinesterase"/>
</dbReference>
<keyword evidence="7" id="KW-1185">Reference proteome</keyword>
<evidence type="ECO:0000313" key="8">
    <source>
        <dbReference type="WBParaSite" id="PTRK_0001764700.1"/>
    </source>
</evidence>
<dbReference type="PROSITE" id="PS51257">
    <property type="entry name" value="PROKAR_LIPOPROTEIN"/>
    <property type="match status" value="1"/>
</dbReference>
<reference evidence="8" key="1">
    <citation type="submission" date="2017-02" db="UniProtKB">
        <authorList>
            <consortium name="WormBaseParasite"/>
        </authorList>
    </citation>
    <scope>IDENTIFICATION</scope>
</reference>
<dbReference type="GO" id="GO:0005886">
    <property type="term" value="C:plasma membrane"/>
    <property type="evidence" value="ECO:0007669"/>
    <property type="project" value="TreeGrafter"/>
</dbReference>
<dbReference type="WBParaSite" id="PTRK_0001764700.1">
    <property type="protein sequence ID" value="PTRK_0001764700.1"/>
    <property type="gene ID" value="PTRK_0001764700"/>
</dbReference>
<dbReference type="AlphaFoldDB" id="A0A0N5A6M4"/>
<dbReference type="InterPro" id="IPR002018">
    <property type="entry name" value="CarbesteraseB"/>
</dbReference>
<accession>A0A0N5A6M4</accession>
<dbReference type="GO" id="GO:0005615">
    <property type="term" value="C:extracellular space"/>
    <property type="evidence" value="ECO:0007669"/>
    <property type="project" value="TreeGrafter"/>
</dbReference>
<dbReference type="STRING" id="131310.A0A0N5A6M4"/>
<evidence type="ECO:0000256" key="3">
    <source>
        <dbReference type="ARBA" id="ARBA00022801"/>
    </source>
</evidence>
<dbReference type="PANTHER" id="PTHR43918:SF15">
    <property type="entry name" value="CARBOXYLIC ESTER HYDROLASE"/>
    <property type="match status" value="1"/>
</dbReference>
<protein>
    <submittedName>
        <fullName evidence="8">Acetylcholinesterase</fullName>
    </submittedName>
</protein>
<evidence type="ECO:0000256" key="5">
    <source>
        <dbReference type="SAM" id="SignalP"/>
    </source>
</evidence>
<evidence type="ECO:0000256" key="1">
    <source>
        <dbReference type="ARBA" id="ARBA00005964"/>
    </source>
</evidence>
<dbReference type="InterPro" id="IPR050654">
    <property type="entry name" value="AChE-related_enzymes"/>
</dbReference>
<keyword evidence="2" id="KW-0719">Serine esterase</keyword>
<dbReference type="Pfam" id="PF00135">
    <property type="entry name" value="COesterase"/>
    <property type="match status" value="1"/>
</dbReference>
<dbReference type="Proteomes" id="UP000038045">
    <property type="component" value="Unplaced"/>
</dbReference>
<feature type="signal peptide" evidence="5">
    <location>
        <begin position="1"/>
        <end position="17"/>
    </location>
</feature>
<evidence type="ECO:0000256" key="4">
    <source>
        <dbReference type="ARBA" id="ARBA00023157"/>
    </source>
</evidence>
<name>A0A0N5A6M4_PARTI</name>
<proteinExistence type="inferred from homology"/>
<dbReference type="GO" id="GO:0003990">
    <property type="term" value="F:acetylcholinesterase activity"/>
    <property type="evidence" value="ECO:0007669"/>
    <property type="project" value="TreeGrafter"/>
</dbReference>
<dbReference type="GO" id="GO:0006581">
    <property type="term" value="P:acetylcholine catabolic process"/>
    <property type="evidence" value="ECO:0007669"/>
    <property type="project" value="TreeGrafter"/>
</dbReference>
<dbReference type="SUPFAM" id="SSF53474">
    <property type="entry name" value="alpha/beta-Hydrolases"/>
    <property type="match status" value="1"/>
</dbReference>
<feature type="domain" description="Carboxylesterase type B" evidence="6">
    <location>
        <begin position="20"/>
        <end position="533"/>
    </location>
</feature>
<keyword evidence="4" id="KW-1015">Disulfide bond</keyword>
<organism evidence="7 8">
    <name type="scientific">Parastrongyloides trichosuri</name>
    <name type="common">Possum-specific nematode worm</name>
    <dbReference type="NCBI Taxonomy" id="131310"/>
    <lineage>
        <taxon>Eukaryota</taxon>
        <taxon>Metazoa</taxon>
        <taxon>Ecdysozoa</taxon>
        <taxon>Nematoda</taxon>
        <taxon>Chromadorea</taxon>
        <taxon>Rhabditida</taxon>
        <taxon>Tylenchina</taxon>
        <taxon>Panagrolaimomorpha</taxon>
        <taxon>Strongyloidoidea</taxon>
        <taxon>Strongyloididae</taxon>
        <taxon>Parastrongyloides</taxon>
    </lineage>
</organism>
<dbReference type="InterPro" id="IPR029058">
    <property type="entry name" value="AB_hydrolase_fold"/>
</dbReference>
<evidence type="ECO:0000256" key="2">
    <source>
        <dbReference type="ARBA" id="ARBA00022487"/>
    </source>
</evidence>
<dbReference type="PANTHER" id="PTHR43918">
    <property type="entry name" value="ACETYLCHOLINESTERASE"/>
    <property type="match status" value="1"/>
</dbReference>
<dbReference type="PRINTS" id="PR00878">
    <property type="entry name" value="CHOLNESTRASE"/>
</dbReference>
<comment type="similarity">
    <text evidence="1">Belongs to the type-B carboxylesterase/lipase family.</text>
</comment>
<keyword evidence="5" id="KW-0732">Signal</keyword>